<dbReference type="PROSITE" id="PS50206">
    <property type="entry name" value="RHODANESE_3"/>
    <property type="match status" value="2"/>
</dbReference>
<dbReference type="PROSITE" id="PS00683">
    <property type="entry name" value="RHODANESE_2"/>
    <property type="match status" value="1"/>
</dbReference>
<evidence type="ECO:0000256" key="1">
    <source>
        <dbReference type="ARBA" id="ARBA00022679"/>
    </source>
</evidence>
<dbReference type="SMART" id="SM00450">
    <property type="entry name" value="RHOD"/>
    <property type="match status" value="2"/>
</dbReference>
<evidence type="ECO:0000313" key="5">
    <source>
        <dbReference type="EMBL" id="USG59946.1"/>
    </source>
</evidence>
<evidence type="ECO:0000256" key="3">
    <source>
        <dbReference type="RuleBase" id="RU000507"/>
    </source>
</evidence>
<feature type="domain" description="Rhodanese" evidence="4">
    <location>
        <begin position="178"/>
        <end position="293"/>
    </location>
</feature>
<reference evidence="5" key="1">
    <citation type="submission" date="2022-06" db="EMBL/GenBank/DDBJ databases">
        <title>Sneathiella actinostolidae sp. nov., isolated from a sea anemonein the Western Pacific Ocean.</title>
        <authorList>
            <person name="Wei M.J."/>
        </authorList>
    </citation>
    <scope>NUCLEOTIDE SEQUENCE</scope>
    <source>
        <strain evidence="5">PHK-P5</strain>
    </source>
</reference>
<dbReference type="PANTHER" id="PTHR11364">
    <property type="entry name" value="THIOSULFATE SULFERTANSFERASE"/>
    <property type="match status" value="1"/>
</dbReference>
<organism evidence="5 6">
    <name type="scientific">Sneathiella marina</name>
    <dbReference type="NCBI Taxonomy" id="2950108"/>
    <lineage>
        <taxon>Bacteria</taxon>
        <taxon>Pseudomonadati</taxon>
        <taxon>Pseudomonadota</taxon>
        <taxon>Alphaproteobacteria</taxon>
        <taxon>Sneathiellales</taxon>
        <taxon>Sneathiellaceae</taxon>
        <taxon>Sneathiella</taxon>
    </lineage>
</organism>
<proteinExistence type="predicted"/>
<dbReference type="PANTHER" id="PTHR11364:SF27">
    <property type="entry name" value="SULFURTRANSFERASE"/>
    <property type="match status" value="1"/>
</dbReference>
<dbReference type="InterPro" id="IPR001763">
    <property type="entry name" value="Rhodanese-like_dom"/>
</dbReference>
<dbReference type="CDD" id="cd01449">
    <property type="entry name" value="TST_Repeat_2"/>
    <property type="match status" value="1"/>
</dbReference>
<evidence type="ECO:0000256" key="2">
    <source>
        <dbReference type="ARBA" id="ARBA00022737"/>
    </source>
</evidence>
<evidence type="ECO:0000313" key="6">
    <source>
        <dbReference type="Proteomes" id="UP001056291"/>
    </source>
</evidence>
<gene>
    <name evidence="5" type="primary">sseA</name>
    <name evidence="5" type="ORF">NBZ79_12240</name>
</gene>
<dbReference type="InterPro" id="IPR036873">
    <property type="entry name" value="Rhodanese-like_dom_sf"/>
</dbReference>
<dbReference type="CDD" id="cd01448">
    <property type="entry name" value="TST_Repeat_1"/>
    <property type="match status" value="1"/>
</dbReference>
<keyword evidence="2" id="KW-0677">Repeat</keyword>
<dbReference type="InterPro" id="IPR001307">
    <property type="entry name" value="Thiosulphate_STrfase_CS"/>
</dbReference>
<dbReference type="SUPFAM" id="SSF52821">
    <property type="entry name" value="Rhodanese/Cell cycle control phosphatase"/>
    <property type="match status" value="2"/>
</dbReference>
<dbReference type="Gene3D" id="3.40.250.10">
    <property type="entry name" value="Rhodanese-like domain"/>
    <property type="match status" value="2"/>
</dbReference>
<dbReference type="PROSITE" id="PS00380">
    <property type="entry name" value="RHODANESE_1"/>
    <property type="match status" value="1"/>
</dbReference>
<dbReference type="NCBIfam" id="NF008557">
    <property type="entry name" value="PRK11493.1"/>
    <property type="match status" value="1"/>
</dbReference>
<feature type="domain" description="Rhodanese" evidence="4">
    <location>
        <begin position="31"/>
        <end position="148"/>
    </location>
</feature>
<dbReference type="Proteomes" id="UP001056291">
    <property type="component" value="Chromosome"/>
</dbReference>
<evidence type="ECO:0000259" key="4">
    <source>
        <dbReference type="PROSITE" id="PS50206"/>
    </source>
</evidence>
<dbReference type="Pfam" id="PF00581">
    <property type="entry name" value="Rhodanese"/>
    <property type="match status" value="2"/>
</dbReference>
<keyword evidence="6" id="KW-1185">Reference proteome</keyword>
<dbReference type="RefSeq" id="WP_251932716.1">
    <property type="nucleotide sequence ID" value="NZ_CP098747.1"/>
</dbReference>
<accession>A0ABY4VYE1</accession>
<keyword evidence="1 3" id="KW-0808">Transferase</keyword>
<dbReference type="GO" id="GO:0016784">
    <property type="term" value="F:3-mercaptopyruvate sulfurtransferase activity"/>
    <property type="evidence" value="ECO:0007669"/>
    <property type="project" value="UniProtKB-EC"/>
</dbReference>
<dbReference type="EMBL" id="CP098747">
    <property type="protein sequence ID" value="USG59946.1"/>
    <property type="molecule type" value="Genomic_DNA"/>
</dbReference>
<dbReference type="InterPro" id="IPR045078">
    <property type="entry name" value="TST/MPST-like"/>
</dbReference>
<name>A0ABY4VYE1_9PROT</name>
<protein>
    <recommendedName>
        <fullName evidence="3">Sulfurtransferase</fullName>
    </recommendedName>
</protein>
<sequence length="296" mass="32770">MTKPLDDERIRMSYVNPNSLVSTDWLAEHAKAPDVRIVDASWYMPAANRNPRAEYDAAHIPGAVFFDIDEIADTDNSLPHMVPSPEKFSSRMRKLGLGDGNRIVIYDGSGLVSAARAWWLIRLFGHEDVAILDGGLPKWKAEGRPLEDLPVKLAERHFTSRINSFMLREKDQVLRNIDSNREQVLDARSAGRFTGSEAEPREGLRGGHIPNSHNLPFTELLNEGDSTVRTAEELSAAFTEAGIELKQPVITSCGSGITACVLAFGLHLLGHRRVAVFDGSWTEWGLDETTPVETGQ</sequence>